<gene>
    <name evidence="2" type="primary">mak</name>
    <name evidence="2" type="ORF">MAMC_01212</name>
</gene>
<dbReference type="Pfam" id="PF00376">
    <property type="entry name" value="MerR"/>
    <property type="match status" value="1"/>
</dbReference>
<dbReference type="InterPro" id="IPR000551">
    <property type="entry name" value="MerR-type_HTH_dom"/>
</dbReference>
<name>A0A5E6ML05_9BACT</name>
<protein>
    <submittedName>
        <fullName evidence="2">Fructokinase</fullName>
        <ecNumber evidence="2">2.7.1.4</ecNumber>
    </submittedName>
</protein>
<dbReference type="Gene3D" id="3.30.420.40">
    <property type="match status" value="2"/>
</dbReference>
<accession>A0A5E6ML05</accession>
<proteinExistence type="predicted"/>
<dbReference type="InterPro" id="IPR043129">
    <property type="entry name" value="ATPase_NBD"/>
</dbReference>
<dbReference type="Gene3D" id="1.10.1660.10">
    <property type="match status" value="1"/>
</dbReference>
<dbReference type="InterPro" id="IPR009061">
    <property type="entry name" value="DNA-bd_dom_put_sf"/>
</dbReference>
<dbReference type="PANTHER" id="PTHR18964">
    <property type="entry name" value="ROK (REPRESSOR, ORF, KINASE) FAMILY"/>
    <property type="match status" value="1"/>
</dbReference>
<dbReference type="SUPFAM" id="SSF46955">
    <property type="entry name" value="Putative DNA-binding domain"/>
    <property type="match status" value="1"/>
</dbReference>
<evidence type="ECO:0000259" key="1">
    <source>
        <dbReference type="PROSITE" id="PS50937"/>
    </source>
</evidence>
<dbReference type="EC" id="2.7.1.4" evidence="2"/>
<dbReference type="CDD" id="cd24066">
    <property type="entry name" value="ASKHA_NBD_ROK_EcFRK-like"/>
    <property type="match status" value="1"/>
</dbReference>
<dbReference type="RefSeq" id="WP_178087704.1">
    <property type="nucleotide sequence ID" value="NZ_CABFUZ020000124.1"/>
</dbReference>
<dbReference type="CDD" id="cd04762">
    <property type="entry name" value="HTH_MerR-trunc"/>
    <property type="match status" value="1"/>
</dbReference>
<dbReference type="GO" id="GO:0008865">
    <property type="term" value="F:fructokinase activity"/>
    <property type="evidence" value="ECO:0007669"/>
    <property type="project" value="UniProtKB-EC"/>
</dbReference>
<keyword evidence="2" id="KW-0808">Transferase</keyword>
<keyword evidence="3" id="KW-1185">Reference proteome</keyword>
<dbReference type="PROSITE" id="PS01125">
    <property type="entry name" value="ROK"/>
    <property type="match status" value="1"/>
</dbReference>
<feature type="domain" description="HTH merR-type" evidence="1">
    <location>
        <begin position="6"/>
        <end position="43"/>
    </location>
</feature>
<dbReference type="AlphaFoldDB" id="A0A5E6ML05"/>
<dbReference type="PROSITE" id="PS50937">
    <property type="entry name" value="HTH_MERR_2"/>
    <property type="match status" value="1"/>
</dbReference>
<comment type="caution">
    <text evidence="2">The sequence shown here is derived from an EMBL/GenBank/DDBJ whole genome shotgun (WGS) entry which is preliminary data.</text>
</comment>
<dbReference type="Proteomes" id="UP000381693">
    <property type="component" value="Unassembled WGS sequence"/>
</dbReference>
<dbReference type="SUPFAM" id="SSF53067">
    <property type="entry name" value="Actin-like ATPase domain"/>
    <property type="match status" value="1"/>
</dbReference>
<organism evidence="2 3">
    <name type="scientific">Methylacidimicrobium cyclopophantes</name>
    <dbReference type="NCBI Taxonomy" id="1041766"/>
    <lineage>
        <taxon>Bacteria</taxon>
        <taxon>Pseudomonadati</taxon>
        <taxon>Verrucomicrobiota</taxon>
        <taxon>Methylacidimicrobium</taxon>
    </lineage>
</organism>
<evidence type="ECO:0000313" key="3">
    <source>
        <dbReference type="Proteomes" id="UP000381693"/>
    </source>
</evidence>
<dbReference type="GO" id="GO:0003677">
    <property type="term" value="F:DNA binding"/>
    <property type="evidence" value="ECO:0007669"/>
    <property type="project" value="InterPro"/>
</dbReference>
<dbReference type="EMBL" id="CABFUZ020000124">
    <property type="protein sequence ID" value="VVM06737.1"/>
    <property type="molecule type" value="Genomic_DNA"/>
</dbReference>
<reference evidence="2" key="1">
    <citation type="submission" date="2019-09" db="EMBL/GenBank/DDBJ databases">
        <authorList>
            <person name="Cremers G."/>
        </authorList>
    </citation>
    <scope>NUCLEOTIDE SEQUENCE [LARGE SCALE GENOMIC DNA]</scope>
    <source>
        <strain evidence="2">3B</strain>
    </source>
</reference>
<evidence type="ECO:0000313" key="2">
    <source>
        <dbReference type="EMBL" id="VVM06737.1"/>
    </source>
</evidence>
<dbReference type="Pfam" id="PF00480">
    <property type="entry name" value="ROK"/>
    <property type="match status" value="1"/>
</dbReference>
<dbReference type="InterPro" id="IPR000600">
    <property type="entry name" value="ROK"/>
</dbReference>
<dbReference type="GO" id="GO:0006355">
    <property type="term" value="P:regulation of DNA-templated transcription"/>
    <property type="evidence" value="ECO:0007669"/>
    <property type="project" value="InterPro"/>
</dbReference>
<sequence length="462" mass="50029">MERFARIGEAAKALGVSITTLRRWETEGRLCAEHTAGGRRRYDLAKLRPEWFHAADRAIRRAIACACVSSHDQKDDLERQKQLLELYCARQGGTFEGCGGNRPRRIGKSASNLSRQVSLSLKEGNVARLEDCRERCKIPVPVMASARQIRLGVDLGGTKIEVLVLEGEEREIARRRIPTPTGSYEAILDAVRRLVTEVEEELGLAPLPVGVASPGALMEPTGLVKNSNTVVLCGRPLRTDLEQLLARPVRIANDANCFALSEAADGAGKGDSVVFGVILGTGVGGGLVIEGKIVPGINGIAGEWGHNSLPWPSPGELPGPECYCGKRGCIETFLSGPGLALDHARASGERWRPEEIVRGAENGDPACEATLRRYEDRLARGLAHVVNLIDPGTIVLGGGLSKIARLYRRVPHLWNQWIFSDRVATKLVAPRHGDSSGVRGAARLWETPISPPPSLRNFGKSE</sequence>
<dbReference type="InterPro" id="IPR049874">
    <property type="entry name" value="ROK_cs"/>
</dbReference>
<dbReference type="PANTHER" id="PTHR18964:SF174">
    <property type="entry name" value="D-ALLOSE KINASE-RELATED"/>
    <property type="match status" value="1"/>
</dbReference>